<name>A0A8J8B5P0_9EURY</name>
<protein>
    <recommendedName>
        <fullName evidence="1">Reverse transcriptase domain-containing protein</fullName>
    </recommendedName>
</protein>
<evidence type="ECO:0000259" key="1">
    <source>
        <dbReference type="PROSITE" id="PS50878"/>
    </source>
</evidence>
<dbReference type="SUPFAM" id="SSF56672">
    <property type="entry name" value="DNA/RNA polymerases"/>
    <property type="match status" value="1"/>
</dbReference>
<sequence length="402" mass="47342">MADSFNQKEKVVLESSIFRVMLKADISRYYNSLYTHSIPWALHGKQKAKKQRGNALCGNLLDKWVRSLRDGQTLGIPVGPDSSLIISEILGTAIEMDLKNSGVSLKGVRYIDDFTLFFRDKKEAYDALTKLHNILNKYELEINPQKTIIDEAPFIFEPDWVSYIRQYSFREINKKHGIQSQRTDIIDFFSRSFEYDSRYENKNVLLYAIKRFAKVNILKENWGLTESLLLKTIILNGTCIPWVIKIILEYKNKNYPVDNDNLQTAINEIILYHSQYGHDYEITWALWFSYQLNLNIPPEINQFIENNINPIVIIMALFLRDNGLIKDINISNWEKYMTSDNLYDEYWLLAYEANIKGWLSISGNNYLDQDPFYKELKDKNIVFFEEDYTSIEPPSEEYMFKF</sequence>
<dbReference type="InterPro" id="IPR043502">
    <property type="entry name" value="DNA/RNA_pol_sf"/>
</dbReference>
<comment type="caution">
    <text evidence="2">The sequence shown here is derived from an EMBL/GenBank/DDBJ whole genome shotgun (WGS) entry which is preliminary data.</text>
</comment>
<keyword evidence="3" id="KW-1185">Reference proteome</keyword>
<evidence type="ECO:0000313" key="3">
    <source>
        <dbReference type="Proteomes" id="UP000730161"/>
    </source>
</evidence>
<evidence type="ECO:0000313" key="2">
    <source>
        <dbReference type="EMBL" id="MBR1369268.1"/>
    </source>
</evidence>
<dbReference type="Pfam" id="PF00078">
    <property type="entry name" value="RVT_1"/>
    <property type="match status" value="1"/>
</dbReference>
<accession>A0A8J8B5P0</accession>
<dbReference type="CDD" id="cd01646">
    <property type="entry name" value="RT_Bac_retron_I"/>
    <property type="match status" value="1"/>
</dbReference>
<dbReference type="AlphaFoldDB" id="A0A8J8B5P0"/>
<dbReference type="PROSITE" id="PS50878">
    <property type="entry name" value="RT_POL"/>
    <property type="match status" value="1"/>
</dbReference>
<dbReference type="EMBL" id="JWHL01000010">
    <property type="protein sequence ID" value="MBR1369268.1"/>
    <property type="molecule type" value="Genomic_DNA"/>
</dbReference>
<proteinExistence type="predicted"/>
<gene>
    <name evidence="2" type="ORF">RJ53_07070</name>
</gene>
<feature type="domain" description="Reverse transcriptase" evidence="1">
    <location>
        <begin position="1"/>
        <end position="165"/>
    </location>
</feature>
<dbReference type="InterPro" id="IPR000477">
    <property type="entry name" value="RT_dom"/>
</dbReference>
<organism evidence="2 3">
    <name type="scientific">Methanocalculus chunghsingensis</name>
    <dbReference type="NCBI Taxonomy" id="156457"/>
    <lineage>
        <taxon>Archaea</taxon>
        <taxon>Methanobacteriati</taxon>
        <taxon>Methanobacteriota</taxon>
        <taxon>Stenosarchaea group</taxon>
        <taxon>Methanomicrobia</taxon>
        <taxon>Methanomicrobiales</taxon>
        <taxon>Methanocalculaceae</taxon>
        <taxon>Methanocalculus</taxon>
    </lineage>
</organism>
<dbReference type="Proteomes" id="UP000730161">
    <property type="component" value="Unassembled WGS sequence"/>
</dbReference>
<reference evidence="2" key="1">
    <citation type="submission" date="2014-12" db="EMBL/GenBank/DDBJ databases">
        <authorList>
            <person name="Huang H.-H."/>
            <person name="Chen S.-C."/>
            <person name="Lai M.-C."/>
        </authorList>
    </citation>
    <scope>NUCLEOTIDE SEQUENCE</scope>
    <source>
        <strain evidence="2">K1F9705b</strain>
    </source>
</reference>